<reference evidence="3" key="1">
    <citation type="submission" date="2024-02" db="UniProtKB">
        <authorList>
            <consortium name="WormBaseParasite"/>
        </authorList>
    </citation>
    <scope>IDENTIFICATION</scope>
</reference>
<organism evidence="2 3">
    <name type="scientific">Strongyloides stercoralis</name>
    <name type="common">Threadworm</name>
    <dbReference type="NCBI Taxonomy" id="6248"/>
    <lineage>
        <taxon>Eukaryota</taxon>
        <taxon>Metazoa</taxon>
        <taxon>Ecdysozoa</taxon>
        <taxon>Nematoda</taxon>
        <taxon>Chromadorea</taxon>
        <taxon>Rhabditida</taxon>
        <taxon>Tylenchina</taxon>
        <taxon>Panagrolaimomorpha</taxon>
        <taxon>Strongyloidoidea</taxon>
        <taxon>Strongyloididae</taxon>
        <taxon>Strongyloides</taxon>
    </lineage>
</organism>
<dbReference type="Gene3D" id="3.30.420.10">
    <property type="entry name" value="Ribonuclease H-like superfamily/Ribonuclease H"/>
    <property type="match status" value="1"/>
</dbReference>
<sequence>IAQHGEIIQFIDTLSRFWIPIVLKDLSSQETVNVAIKEIFSRFGIPSKIVCDKGTNYKGFEFKNLCKSLGIEIHYCTPDHKTGNVISERSFRTMRTILMKIKAVADENATFNFTIAVHFASYIYNTTECTTTKISPFILMFGCYPNFNDFLNNGFQNSTVIKKLKS</sequence>
<dbReference type="PANTHER" id="PTHR37984:SF5">
    <property type="entry name" value="PROTEIN NYNRIN-LIKE"/>
    <property type="match status" value="1"/>
</dbReference>
<dbReference type="AlphaFoldDB" id="A0AAF5DIY8"/>
<dbReference type="PANTHER" id="PTHR37984">
    <property type="entry name" value="PROTEIN CBG26694"/>
    <property type="match status" value="1"/>
</dbReference>
<dbReference type="SUPFAM" id="SSF53098">
    <property type="entry name" value="Ribonuclease H-like"/>
    <property type="match status" value="1"/>
</dbReference>
<evidence type="ECO:0000259" key="1">
    <source>
        <dbReference type="PROSITE" id="PS50994"/>
    </source>
</evidence>
<dbReference type="Pfam" id="PF00665">
    <property type="entry name" value="rve"/>
    <property type="match status" value="1"/>
</dbReference>
<evidence type="ECO:0000313" key="2">
    <source>
        <dbReference type="Proteomes" id="UP000035681"/>
    </source>
</evidence>
<dbReference type="InterPro" id="IPR050951">
    <property type="entry name" value="Retrovirus_Pol_polyprotein"/>
</dbReference>
<dbReference type="Proteomes" id="UP000035681">
    <property type="component" value="Unplaced"/>
</dbReference>
<evidence type="ECO:0000313" key="3">
    <source>
        <dbReference type="WBParaSite" id="TCONS_00013728.p1"/>
    </source>
</evidence>
<dbReference type="InterPro" id="IPR001584">
    <property type="entry name" value="Integrase_cat-core"/>
</dbReference>
<proteinExistence type="predicted"/>
<dbReference type="GO" id="GO:0003676">
    <property type="term" value="F:nucleic acid binding"/>
    <property type="evidence" value="ECO:0007669"/>
    <property type="project" value="InterPro"/>
</dbReference>
<name>A0AAF5DIY8_STRER</name>
<protein>
    <submittedName>
        <fullName evidence="3">Integrase catalytic domain-containing protein</fullName>
    </submittedName>
</protein>
<dbReference type="GO" id="GO:0015074">
    <property type="term" value="P:DNA integration"/>
    <property type="evidence" value="ECO:0007669"/>
    <property type="project" value="InterPro"/>
</dbReference>
<dbReference type="PROSITE" id="PS50994">
    <property type="entry name" value="INTEGRASE"/>
    <property type="match status" value="1"/>
</dbReference>
<dbReference type="WBParaSite" id="TCONS_00013728.p1">
    <property type="protein sequence ID" value="TCONS_00013728.p1"/>
    <property type="gene ID" value="XLOC_008611"/>
</dbReference>
<keyword evidence="2" id="KW-1185">Reference proteome</keyword>
<dbReference type="InterPro" id="IPR012337">
    <property type="entry name" value="RNaseH-like_sf"/>
</dbReference>
<dbReference type="InterPro" id="IPR036397">
    <property type="entry name" value="RNaseH_sf"/>
</dbReference>
<accession>A0AAF5DIY8</accession>
<feature type="domain" description="Integrase catalytic" evidence="1">
    <location>
        <begin position="1"/>
        <end position="144"/>
    </location>
</feature>